<dbReference type="GO" id="GO:0005789">
    <property type="term" value="C:endoplasmic reticulum membrane"/>
    <property type="evidence" value="ECO:0007669"/>
    <property type="project" value="UniProtKB-SubCell"/>
</dbReference>
<keyword evidence="10" id="KW-0746">Sphingolipid metabolism</keyword>
<dbReference type="GO" id="GO:0032541">
    <property type="term" value="C:cortical endoplasmic reticulum"/>
    <property type="evidence" value="ECO:0007669"/>
    <property type="project" value="TreeGrafter"/>
</dbReference>
<dbReference type="EMBL" id="JBBNAE010000002">
    <property type="protein sequence ID" value="KAK9146086.1"/>
    <property type="molecule type" value="Genomic_DNA"/>
</dbReference>
<accession>A0AAP0K4Z6</accession>
<feature type="transmembrane region" description="Helical" evidence="10">
    <location>
        <begin position="121"/>
        <end position="143"/>
    </location>
</feature>
<keyword evidence="5 10" id="KW-0256">Endoplasmic reticulum</keyword>
<comment type="function">
    <text evidence="10">Regulates also the sphingolipid metabolism.</text>
</comment>
<sequence>MEQRCIHCGSPMKSLFIQYSPGNIRLMKCDSCKAIADEYIECEIMILLIDLILHKHKAYRHLLYNTMYSDMADVQGLLWKSSVVYLLLDACNSRVLLLKTNIEEGGFLGSSFSSMWPCWKVLLDVFVVNLIALMVLLFLTRTFLSSSEIIMYKDLLLAVIISSYWKTFVIAMMVWKFPPSVIFILDMLVLSSNAVALKVMTRSTMTRSILVCFSAHVVKFLVGPLLEILL</sequence>
<evidence type="ECO:0000256" key="8">
    <source>
        <dbReference type="ARBA" id="ARBA00023098"/>
    </source>
</evidence>
<evidence type="ECO:0000256" key="7">
    <source>
        <dbReference type="ARBA" id="ARBA00023055"/>
    </source>
</evidence>
<dbReference type="GO" id="GO:0005794">
    <property type="term" value="C:Golgi apparatus"/>
    <property type="evidence" value="ECO:0007669"/>
    <property type="project" value="TreeGrafter"/>
</dbReference>
<keyword evidence="3 10" id="KW-0813">Transport</keyword>
<evidence type="ECO:0000256" key="3">
    <source>
        <dbReference type="ARBA" id="ARBA00022448"/>
    </source>
</evidence>
<name>A0AAP0K4Z6_9MAGN</name>
<evidence type="ECO:0000256" key="10">
    <source>
        <dbReference type="RuleBase" id="RU368065"/>
    </source>
</evidence>
<evidence type="ECO:0000256" key="1">
    <source>
        <dbReference type="ARBA" id="ARBA00004477"/>
    </source>
</evidence>
<gene>
    <name evidence="11" type="ORF">Sjap_005989</name>
</gene>
<dbReference type="GO" id="GO:0016125">
    <property type="term" value="P:sterol metabolic process"/>
    <property type="evidence" value="ECO:0007669"/>
    <property type="project" value="UniProtKB-UniRule"/>
</dbReference>
<comment type="similarity">
    <text evidence="2 10">Belongs to the ARV1 family.</text>
</comment>
<dbReference type="GO" id="GO:0006665">
    <property type="term" value="P:sphingolipid metabolic process"/>
    <property type="evidence" value="ECO:0007669"/>
    <property type="project" value="UniProtKB-UniRule"/>
</dbReference>
<keyword evidence="7 10" id="KW-0445">Lipid transport</keyword>
<dbReference type="Pfam" id="PF04161">
    <property type="entry name" value="Arv1"/>
    <property type="match status" value="1"/>
</dbReference>
<feature type="transmembrane region" description="Helical" evidence="10">
    <location>
        <begin position="181"/>
        <end position="197"/>
    </location>
</feature>
<evidence type="ECO:0000256" key="4">
    <source>
        <dbReference type="ARBA" id="ARBA00022692"/>
    </source>
</evidence>
<evidence type="ECO:0000313" key="12">
    <source>
        <dbReference type="Proteomes" id="UP001417504"/>
    </source>
</evidence>
<organism evidence="11 12">
    <name type="scientific">Stephania japonica</name>
    <dbReference type="NCBI Taxonomy" id="461633"/>
    <lineage>
        <taxon>Eukaryota</taxon>
        <taxon>Viridiplantae</taxon>
        <taxon>Streptophyta</taxon>
        <taxon>Embryophyta</taxon>
        <taxon>Tracheophyta</taxon>
        <taxon>Spermatophyta</taxon>
        <taxon>Magnoliopsida</taxon>
        <taxon>Ranunculales</taxon>
        <taxon>Menispermaceae</taxon>
        <taxon>Menispermoideae</taxon>
        <taxon>Cissampelideae</taxon>
        <taxon>Stephania</taxon>
    </lineage>
</organism>
<proteinExistence type="inferred from homology"/>
<evidence type="ECO:0000256" key="6">
    <source>
        <dbReference type="ARBA" id="ARBA00022989"/>
    </source>
</evidence>
<dbReference type="PANTHER" id="PTHR14467:SF0">
    <property type="entry name" value="PROTEIN ARV1"/>
    <property type="match status" value="1"/>
</dbReference>
<comment type="function">
    <text evidence="10">Mediator of sterol homeostasis involved in sterol uptake, trafficking and distribution into membranes.</text>
</comment>
<keyword evidence="4 10" id="KW-0812">Transmembrane</keyword>
<dbReference type="PANTHER" id="PTHR14467">
    <property type="entry name" value="ARV1"/>
    <property type="match status" value="1"/>
</dbReference>
<feature type="transmembrane region" description="Helical" evidence="10">
    <location>
        <begin position="155"/>
        <end position="175"/>
    </location>
</feature>
<keyword evidence="12" id="KW-1185">Reference proteome</keyword>
<comment type="subcellular location">
    <subcellularLocation>
        <location evidence="1 10">Endoplasmic reticulum membrane</location>
        <topology evidence="1 10">Multi-pass membrane protein</topology>
    </subcellularLocation>
</comment>
<keyword evidence="8 10" id="KW-0443">Lipid metabolism</keyword>
<evidence type="ECO:0000256" key="2">
    <source>
        <dbReference type="ARBA" id="ARBA00009187"/>
    </source>
</evidence>
<dbReference type="InterPro" id="IPR007290">
    <property type="entry name" value="Arv1"/>
</dbReference>
<comment type="caution">
    <text evidence="11">The sequence shown here is derived from an EMBL/GenBank/DDBJ whole genome shotgun (WGS) entry which is preliminary data.</text>
</comment>
<protein>
    <recommendedName>
        <fullName evidence="10">Protein ARV</fullName>
    </recommendedName>
</protein>
<keyword evidence="6 10" id="KW-1133">Transmembrane helix</keyword>
<dbReference type="AlphaFoldDB" id="A0AAP0K4Z6"/>
<keyword evidence="9 10" id="KW-0472">Membrane</keyword>
<dbReference type="GO" id="GO:0032366">
    <property type="term" value="P:intracellular sterol transport"/>
    <property type="evidence" value="ECO:0007669"/>
    <property type="project" value="UniProtKB-UniRule"/>
</dbReference>
<dbReference type="GO" id="GO:0097036">
    <property type="term" value="P:regulation of plasma membrane sterol distribution"/>
    <property type="evidence" value="ECO:0007669"/>
    <property type="project" value="UniProtKB-UniRule"/>
</dbReference>
<evidence type="ECO:0000313" key="11">
    <source>
        <dbReference type="EMBL" id="KAK9146086.1"/>
    </source>
</evidence>
<evidence type="ECO:0000256" key="9">
    <source>
        <dbReference type="ARBA" id="ARBA00023136"/>
    </source>
</evidence>
<dbReference type="Proteomes" id="UP001417504">
    <property type="component" value="Unassembled WGS sequence"/>
</dbReference>
<evidence type="ECO:0000256" key="5">
    <source>
        <dbReference type="ARBA" id="ARBA00022824"/>
    </source>
</evidence>
<reference evidence="11 12" key="1">
    <citation type="submission" date="2024-01" db="EMBL/GenBank/DDBJ databases">
        <title>Genome assemblies of Stephania.</title>
        <authorList>
            <person name="Yang L."/>
        </authorList>
    </citation>
    <scope>NUCLEOTIDE SEQUENCE [LARGE SCALE GENOMIC DNA]</scope>
    <source>
        <strain evidence="11">QJT</strain>
        <tissue evidence="11">Leaf</tissue>
    </source>
</reference>